<sequence>GCCCAVDAADEAGRRLSSAARRRRRGLRPRACGDGYRPRSAGPLRFLVDRGRVGLRTNPCCAPLCREGRMPLLGSTLPTSSSTQQRQIRRSQRREDQFNGAGASCCGRKLSPTTMGLSLILAPGRKGSAAEIWPKQDPSQLQLQGV</sequence>
<accession>A0A9R1G941</accession>
<name>A0A9R1G941_WHEAT</name>
<reference evidence="2" key="2">
    <citation type="submission" date="2020-03" db="EMBL/GenBank/DDBJ databases">
        <title>The second near-complete assembly of the hexaploid bread wheat (Triticum aestivum) genome.</title>
        <authorList>
            <person name="Zimin A.V."/>
            <person name="Puiu D."/>
            <person name="Shumante A."/>
            <person name="Alonge M."/>
            <person name="Salzberg S.L."/>
        </authorList>
    </citation>
    <scope>NUCLEOTIDE SEQUENCE</scope>
    <source>
        <tissue evidence="2">Leaf</tissue>
    </source>
</reference>
<evidence type="ECO:0000256" key="1">
    <source>
        <dbReference type="SAM" id="MobiDB-lite"/>
    </source>
</evidence>
<organism evidence="2">
    <name type="scientific">Triticum aestivum</name>
    <name type="common">Wheat</name>
    <dbReference type="NCBI Taxonomy" id="4565"/>
    <lineage>
        <taxon>Eukaryota</taxon>
        <taxon>Viridiplantae</taxon>
        <taxon>Streptophyta</taxon>
        <taxon>Embryophyta</taxon>
        <taxon>Tracheophyta</taxon>
        <taxon>Spermatophyta</taxon>
        <taxon>Magnoliopsida</taxon>
        <taxon>Liliopsida</taxon>
        <taxon>Poales</taxon>
        <taxon>Poaceae</taxon>
        <taxon>BOP clade</taxon>
        <taxon>Pooideae</taxon>
        <taxon>Triticodae</taxon>
        <taxon>Triticeae</taxon>
        <taxon>Triticinae</taxon>
        <taxon>Triticum</taxon>
    </lineage>
</organism>
<evidence type="ECO:0000313" key="2">
    <source>
        <dbReference type="EMBL" id="KAF7043011.1"/>
    </source>
</evidence>
<proteinExistence type="predicted"/>
<feature type="non-terminal residue" evidence="2">
    <location>
        <position position="146"/>
    </location>
</feature>
<dbReference type="AlphaFoldDB" id="A0A9R1G941"/>
<reference evidence="2" key="1">
    <citation type="journal article" date="2017" name="Gigascience">
        <title>The first near-complete assembly of the hexaploid bread wheat genome, Triticum aestivum.</title>
        <authorList>
            <person name="Zimin A.V."/>
            <person name="Puiu D."/>
            <person name="Hall R."/>
            <person name="Kingan S."/>
            <person name="Clavijo B.J."/>
            <person name="Salzberg S.L."/>
        </authorList>
    </citation>
    <scope>NUCLEOTIDE SEQUENCE</scope>
    <source>
        <tissue evidence="2">Leaf</tissue>
    </source>
</reference>
<comment type="caution">
    <text evidence="2">The sequence shown here is derived from an EMBL/GenBank/DDBJ whole genome shotgun (WGS) entry which is preliminary data.</text>
</comment>
<dbReference type="Proteomes" id="UP000815260">
    <property type="component" value="Chromosome 4A"/>
</dbReference>
<gene>
    <name evidence="2" type="ORF">CFC21_052475</name>
</gene>
<feature type="non-terminal residue" evidence="2">
    <location>
        <position position="1"/>
    </location>
</feature>
<feature type="region of interest" description="Disordered" evidence="1">
    <location>
        <begin position="72"/>
        <end position="102"/>
    </location>
</feature>
<dbReference type="EMBL" id="CM022220">
    <property type="protein sequence ID" value="KAF7043011.1"/>
    <property type="molecule type" value="Genomic_DNA"/>
</dbReference>
<protein>
    <submittedName>
        <fullName evidence="2">Uncharacterized protein</fullName>
    </submittedName>
</protein>
<feature type="compositionally biased region" description="Low complexity" evidence="1">
    <location>
        <begin position="72"/>
        <end position="86"/>
    </location>
</feature>